<dbReference type="EMBL" id="CM047901">
    <property type="protein sequence ID" value="KAJ0097192.1"/>
    <property type="molecule type" value="Genomic_DNA"/>
</dbReference>
<proteinExistence type="predicted"/>
<evidence type="ECO:0000313" key="1">
    <source>
        <dbReference type="EMBL" id="KAJ0097192.1"/>
    </source>
</evidence>
<keyword evidence="2" id="KW-1185">Reference proteome</keyword>
<gene>
    <name evidence="1" type="ORF">Patl1_27294</name>
</gene>
<accession>A0ACC1BEC1</accession>
<reference evidence="2" key="1">
    <citation type="journal article" date="2023" name="G3 (Bethesda)">
        <title>Genome assembly and association tests identify interacting loci associated with vigor, precocity, and sex in interspecific pistachio rootstocks.</title>
        <authorList>
            <person name="Palmer W."/>
            <person name="Jacygrad E."/>
            <person name="Sagayaradj S."/>
            <person name="Cavanaugh K."/>
            <person name="Han R."/>
            <person name="Bertier L."/>
            <person name="Beede B."/>
            <person name="Kafkas S."/>
            <person name="Golino D."/>
            <person name="Preece J."/>
            <person name="Michelmore R."/>
        </authorList>
    </citation>
    <scope>NUCLEOTIDE SEQUENCE [LARGE SCALE GENOMIC DNA]</scope>
</reference>
<organism evidence="1 2">
    <name type="scientific">Pistacia atlantica</name>
    <dbReference type="NCBI Taxonomy" id="434234"/>
    <lineage>
        <taxon>Eukaryota</taxon>
        <taxon>Viridiplantae</taxon>
        <taxon>Streptophyta</taxon>
        <taxon>Embryophyta</taxon>
        <taxon>Tracheophyta</taxon>
        <taxon>Spermatophyta</taxon>
        <taxon>Magnoliopsida</taxon>
        <taxon>eudicotyledons</taxon>
        <taxon>Gunneridae</taxon>
        <taxon>Pentapetalae</taxon>
        <taxon>rosids</taxon>
        <taxon>malvids</taxon>
        <taxon>Sapindales</taxon>
        <taxon>Anacardiaceae</taxon>
        <taxon>Pistacia</taxon>
    </lineage>
</organism>
<name>A0ACC1BEC1_9ROSI</name>
<evidence type="ECO:0000313" key="2">
    <source>
        <dbReference type="Proteomes" id="UP001164250"/>
    </source>
</evidence>
<dbReference type="Proteomes" id="UP001164250">
    <property type="component" value="Chromosome 5"/>
</dbReference>
<comment type="caution">
    <text evidence="1">The sequence shown here is derived from an EMBL/GenBank/DDBJ whole genome shotgun (WGS) entry which is preliminary data.</text>
</comment>
<protein>
    <submittedName>
        <fullName evidence="1">Uncharacterized protein</fullName>
    </submittedName>
</protein>
<sequence>MAPCPIYTSIYTSFTSQPDLEKPNQIKAMAIMSAQLIFSLSLVFLVSGAHMATISITNNCPYTVWPGTLANAEHPQLAETGFELATRGTKTLNIPAKWAGRFWARTQCSGSFTCATADCGSGQVACNGKGAAPPASLVEIKFQSGRRTDYYNLSLVDGFNLPVAVAPENGSGSKCVKATCSANVNAACPAELQVKGTDGSVIACKSACEQFKDPKYCGTGAYADNCPPTNYATIFKNQCPQAYSYPKDDASSVFACTSGANYAITFCP</sequence>